<evidence type="ECO:0000256" key="1">
    <source>
        <dbReference type="ARBA" id="ARBA00000142"/>
    </source>
</evidence>
<accession>A0A6N7XM22</accession>
<dbReference type="NCBIfam" id="NF001080">
    <property type="entry name" value="PRK00121.2-2"/>
    <property type="match status" value="1"/>
</dbReference>
<gene>
    <name evidence="12 14" type="primary">trmB</name>
    <name evidence="14" type="ORF">FYJ65_06535</name>
</gene>
<feature type="domain" description="Aminotransferase class I/classII large" evidence="13">
    <location>
        <begin position="258"/>
        <end position="621"/>
    </location>
</feature>
<dbReference type="PANTHER" id="PTHR11879:SF22">
    <property type="entry name" value="ASPARTATE AMINOTRANSFERASE, MITOCHONDRIAL"/>
    <property type="match status" value="1"/>
</dbReference>
<dbReference type="UniPathway" id="UPA00989"/>
<dbReference type="EMBL" id="VUNA01000011">
    <property type="protein sequence ID" value="MST70989.1"/>
    <property type="molecule type" value="Genomic_DNA"/>
</dbReference>
<keyword evidence="6" id="KW-0032">Aminotransferase</keyword>
<dbReference type="InterPro" id="IPR015424">
    <property type="entry name" value="PyrdxlP-dep_Trfase"/>
</dbReference>
<dbReference type="AlphaFoldDB" id="A0A6N7XM22"/>
<dbReference type="SUPFAM" id="SSF53383">
    <property type="entry name" value="PLP-dependent transferases"/>
    <property type="match status" value="1"/>
</dbReference>
<dbReference type="InterPro" id="IPR029063">
    <property type="entry name" value="SAM-dependent_MTases_sf"/>
</dbReference>
<dbReference type="HAMAP" id="MF_01057">
    <property type="entry name" value="tRNA_methyltr_TrmB"/>
    <property type="match status" value="1"/>
</dbReference>
<feature type="binding site" evidence="12">
    <location>
        <position position="46"/>
    </location>
    <ligand>
        <name>S-adenosyl-L-methionine</name>
        <dbReference type="ChEBI" id="CHEBI:59789"/>
    </ligand>
</feature>
<comment type="similarity">
    <text evidence="4">Belongs to the class-I pyridoxal-phosphate-dependent aminotransferase family.</text>
</comment>
<dbReference type="GO" id="GO:0006520">
    <property type="term" value="P:amino acid metabolic process"/>
    <property type="evidence" value="ECO:0007669"/>
    <property type="project" value="InterPro"/>
</dbReference>
<dbReference type="Pfam" id="PF02390">
    <property type="entry name" value="Methyltransf_4"/>
    <property type="match status" value="1"/>
</dbReference>
<dbReference type="SUPFAM" id="SSF53335">
    <property type="entry name" value="S-adenosyl-L-methionine-dependent methyltransferases"/>
    <property type="match status" value="1"/>
</dbReference>
<evidence type="ECO:0000256" key="3">
    <source>
        <dbReference type="ARBA" id="ARBA00003015"/>
    </source>
</evidence>
<dbReference type="InterPro" id="IPR015421">
    <property type="entry name" value="PyrdxlP-dep_Trfase_major"/>
</dbReference>
<comment type="subunit">
    <text evidence="5">Homodimer.</text>
</comment>
<evidence type="ECO:0000256" key="12">
    <source>
        <dbReference type="HAMAP-Rule" id="MF_01057"/>
    </source>
</evidence>
<dbReference type="Gene3D" id="3.40.640.10">
    <property type="entry name" value="Type I PLP-dependent aspartate aminotransferase-like (Major domain)"/>
    <property type="match status" value="1"/>
</dbReference>
<dbReference type="CDD" id="cd00609">
    <property type="entry name" value="AAT_like"/>
    <property type="match status" value="1"/>
</dbReference>
<evidence type="ECO:0000256" key="5">
    <source>
        <dbReference type="ARBA" id="ARBA00011738"/>
    </source>
</evidence>
<organism evidence="14 15">
    <name type="scientific">Mogibacterium kristiansenii</name>
    <dbReference type="NCBI Taxonomy" id="2606708"/>
    <lineage>
        <taxon>Bacteria</taxon>
        <taxon>Bacillati</taxon>
        <taxon>Bacillota</taxon>
        <taxon>Clostridia</taxon>
        <taxon>Peptostreptococcales</taxon>
        <taxon>Anaerovoracaceae</taxon>
        <taxon>Mogibacterium</taxon>
    </lineage>
</organism>
<feature type="binding site" evidence="12">
    <location>
        <begin position="194"/>
        <end position="197"/>
    </location>
    <ligand>
        <name>substrate</name>
    </ligand>
</feature>
<dbReference type="NCBIfam" id="TIGR00091">
    <property type="entry name" value="tRNA (guanosine(46)-N7)-methyltransferase TrmB"/>
    <property type="match status" value="1"/>
</dbReference>
<comment type="similarity">
    <text evidence="12">Belongs to the class I-like SAM-binding methyltransferase superfamily. TrmB family.</text>
</comment>
<keyword evidence="9 12" id="KW-0949">S-adenosyl-L-methionine</keyword>
<dbReference type="Gene3D" id="3.40.50.150">
    <property type="entry name" value="Vaccinia Virus protein VP39"/>
    <property type="match status" value="1"/>
</dbReference>
<keyword evidence="10 12" id="KW-0819">tRNA processing</keyword>
<evidence type="ECO:0000256" key="4">
    <source>
        <dbReference type="ARBA" id="ARBA00007441"/>
    </source>
</evidence>
<evidence type="ECO:0000256" key="7">
    <source>
        <dbReference type="ARBA" id="ARBA00022603"/>
    </source>
</evidence>
<dbReference type="PROSITE" id="PS51625">
    <property type="entry name" value="SAM_MT_TRMB"/>
    <property type="match status" value="1"/>
</dbReference>
<evidence type="ECO:0000256" key="11">
    <source>
        <dbReference type="ARBA" id="ARBA00022898"/>
    </source>
</evidence>
<evidence type="ECO:0000256" key="10">
    <source>
        <dbReference type="ARBA" id="ARBA00022694"/>
    </source>
</evidence>
<evidence type="ECO:0000313" key="15">
    <source>
        <dbReference type="Proteomes" id="UP000469424"/>
    </source>
</evidence>
<dbReference type="RefSeq" id="WP_154554549.1">
    <property type="nucleotide sequence ID" value="NZ_JBJESO010000016.1"/>
</dbReference>
<comment type="caution">
    <text evidence="14">The sequence shown here is derived from an EMBL/GenBank/DDBJ whole genome shotgun (WGS) entry which is preliminary data.</text>
</comment>
<sequence length="631" mass="70946">MRQRKVKNLEEKYAKYEEFLVYHPEACKGNWQERVRKAGCTGLYLEVGCGKGKFISEMAERHPENFYIAVEGNRSVLLRAMEKIREKGLTNVVFVPDFIVDLTDWFRDEEVDGIYLNFSDPLPKNYSAKKRLTHRSKLVQYERILKDDGIVTFKTDNTGLFEFTIQEILANDMKIHELTRDLHHCEYNEDNIMTEYEAKFSTLGENIKRVKFGRREGRKKMADTSFAAYNGRTVPKEDKIFGISGRAKAAIAAKGKENVINATIGALLDDEGKLIVLSSVDEAVKSLTPAEYAEYAPIAGTPAFKEAIVKAALGDYQPKGYVGVVASPGGTGSLRNAIANYSCPGDKFLTHDWHWTTYKNIAMEMGRDEETFDMFDAEGNFNLEDFEYKVNKLLRIQDRLVIIINTPANNPTGYSLSGEDWDGVVRVLNSTDPAKKVALVADVAYIDFAGDEKEVRSFLPKLEELNSNILPMLAYSASKTFTFYGCRCAATICLAKTEEVRDEFVRVLSFSARASWSNCPRGPQEVIAKIYNNPELLARVDEERAGFRNMLLSRGHAFEEEAAKVGLKMVPFRGGFFCSVPCEDPDAVSKKLEEADVFVVPFTKGVRVSIASISEAKCRKLPKLILEALEA</sequence>
<evidence type="ECO:0000313" key="14">
    <source>
        <dbReference type="EMBL" id="MST70989.1"/>
    </source>
</evidence>
<comment type="cofactor">
    <cofactor evidence="2">
        <name>pyridoxal 5'-phosphate</name>
        <dbReference type="ChEBI" id="CHEBI:597326"/>
    </cofactor>
</comment>
<dbReference type="InterPro" id="IPR004839">
    <property type="entry name" value="Aminotransferase_I/II_large"/>
</dbReference>
<evidence type="ECO:0000259" key="13">
    <source>
        <dbReference type="Pfam" id="PF00155"/>
    </source>
</evidence>
<evidence type="ECO:0000256" key="2">
    <source>
        <dbReference type="ARBA" id="ARBA00001933"/>
    </source>
</evidence>
<dbReference type="EC" id="2.1.1.33" evidence="12"/>
<proteinExistence type="inferred from homology"/>
<keyword evidence="7 12" id="KW-0489">Methyltransferase</keyword>
<dbReference type="Pfam" id="PF00155">
    <property type="entry name" value="Aminotran_1_2"/>
    <property type="match status" value="1"/>
</dbReference>
<comment type="function">
    <text evidence="3 12">Catalyzes the formation of N(7)-methylguanine at position 46 (m7G46) in tRNA.</text>
</comment>
<evidence type="ECO:0000256" key="9">
    <source>
        <dbReference type="ARBA" id="ARBA00022691"/>
    </source>
</evidence>
<comment type="catalytic activity">
    <reaction evidence="1 12">
        <text>guanosine(46) in tRNA + S-adenosyl-L-methionine = N(7)-methylguanosine(46) in tRNA + S-adenosyl-L-homocysteine</text>
        <dbReference type="Rhea" id="RHEA:42708"/>
        <dbReference type="Rhea" id="RHEA-COMP:10188"/>
        <dbReference type="Rhea" id="RHEA-COMP:10189"/>
        <dbReference type="ChEBI" id="CHEBI:57856"/>
        <dbReference type="ChEBI" id="CHEBI:59789"/>
        <dbReference type="ChEBI" id="CHEBI:74269"/>
        <dbReference type="ChEBI" id="CHEBI:74480"/>
        <dbReference type="EC" id="2.1.1.33"/>
    </reaction>
</comment>
<keyword evidence="15" id="KW-1185">Reference proteome</keyword>
<feature type="binding site" evidence="12">
    <location>
        <position position="156"/>
    </location>
    <ligand>
        <name>substrate</name>
    </ligand>
</feature>
<feature type="binding site" evidence="12">
    <location>
        <position position="71"/>
    </location>
    <ligand>
        <name>S-adenosyl-L-methionine</name>
        <dbReference type="ChEBI" id="CHEBI:59789"/>
    </ligand>
</feature>
<dbReference type="InterPro" id="IPR015422">
    <property type="entry name" value="PyrdxlP-dep_Trfase_small"/>
</dbReference>
<dbReference type="GO" id="GO:0030170">
    <property type="term" value="F:pyridoxal phosphate binding"/>
    <property type="evidence" value="ECO:0007669"/>
    <property type="project" value="InterPro"/>
</dbReference>
<dbReference type="Gene3D" id="3.90.1150.10">
    <property type="entry name" value="Aspartate Aminotransferase, domain 1"/>
    <property type="match status" value="1"/>
</dbReference>
<dbReference type="InterPro" id="IPR000796">
    <property type="entry name" value="Asp_trans"/>
</dbReference>
<protein>
    <recommendedName>
        <fullName evidence="12">tRNA (guanine-N(7)-)-methyltransferase</fullName>
        <ecNumber evidence="12">2.1.1.33</ecNumber>
    </recommendedName>
    <alternativeName>
        <fullName evidence="12">tRNA (guanine(46)-N(7))-methyltransferase</fullName>
    </alternativeName>
    <alternativeName>
        <fullName evidence="12">tRNA(m7G46)-methyltransferase</fullName>
    </alternativeName>
</protein>
<dbReference type="InterPro" id="IPR055361">
    <property type="entry name" value="tRNA_methyltr_TrmB_bact"/>
</dbReference>
<evidence type="ECO:0000256" key="8">
    <source>
        <dbReference type="ARBA" id="ARBA00022679"/>
    </source>
</evidence>
<reference evidence="14 15" key="1">
    <citation type="submission" date="2019-08" db="EMBL/GenBank/DDBJ databases">
        <title>In-depth cultivation of the pig gut microbiome towards novel bacterial diversity and tailored functional studies.</title>
        <authorList>
            <person name="Wylensek D."/>
            <person name="Hitch T.C.A."/>
            <person name="Clavel T."/>
        </authorList>
    </citation>
    <scope>NUCLEOTIDE SEQUENCE [LARGE SCALE GENOMIC DNA]</scope>
    <source>
        <strain evidence="14 15">WCA-MUC-591-APC-4B</strain>
    </source>
</reference>
<comment type="pathway">
    <text evidence="12">tRNA modification; N(7)-methylguanine-tRNA biosynthesis.</text>
</comment>
<comment type="caution">
    <text evidence="12">Lacks conserved residue(s) required for the propagation of feature annotation.</text>
</comment>
<dbReference type="GO" id="GO:0008483">
    <property type="term" value="F:transaminase activity"/>
    <property type="evidence" value="ECO:0007669"/>
    <property type="project" value="UniProtKB-KW"/>
</dbReference>
<dbReference type="PANTHER" id="PTHR11879">
    <property type="entry name" value="ASPARTATE AMINOTRANSFERASE"/>
    <property type="match status" value="1"/>
</dbReference>
<evidence type="ECO:0000256" key="6">
    <source>
        <dbReference type="ARBA" id="ARBA00022576"/>
    </source>
</evidence>
<feature type="binding site" evidence="12">
    <location>
        <position position="120"/>
    </location>
    <ligand>
        <name>S-adenosyl-L-methionine</name>
        <dbReference type="ChEBI" id="CHEBI:59789"/>
    </ligand>
</feature>
<dbReference type="Proteomes" id="UP000469424">
    <property type="component" value="Unassembled WGS sequence"/>
</dbReference>
<feature type="binding site" evidence="12">
    <location>
        <position position="124"/>
    </location>
    <ligand>
        <name>substrate</name>
    </ligand>
</feature>
<keyword evidence="11" id="KW-0663">Pyridoxal phosphate</keyword>
<dbReference type="GO" id="GO:0042802">
    <property type="term" value="F:identical protein binding"/>
    <property type="evidence" value="ECO:0007669"/>
    <property type="project" value="TreeGrafter"/>
</dbReference>
<dbReference type="InterPro" id="IPR003358">
    <property type="entry name" value="tRNA_(Gua-N-7)_MeTrfase_Trmb"/>
</dbReference>
<dbReference type="GO" id="GO:0008176">
    <property type="term" value="F:tRNA (guanine(46)-N7)-methyltransferase activity"/>
    <property type="evidence" value="ECO:0007669"/>
    <property type="project" value="UniProtKB-UniRule"/>
</dbReference>
<keyword evidence="8 12" id="KW-0808">Transferase</keyword>
<name>A0A6N7XM22_9FIRM</name>
<dbReference type="CDD" id="cd02440">
    <property type="entry name" value="AdoMet_MTases"/>
    <property type="match status" value="1"/>
</dbReference>